<keyword evidence="1" id="KW-0732">Signal</keyword>
<comment type="caution">
    <text evidence="2">The sequence shown here is derived from an EMBL/GenBank/DDBJ whole genome shotgun (WGS) entry which is preliminary data.</text>
</comment>
<dbReference type="AlphaFoldDB" id="A0A923MAG9"/>
<reference evidence="2" key="1">
    <citation type="submission" date="2020-08" db="EMBL/GenBank/DDBJ databases">
        <title>Ramlibacter sp. GTP1 16S ribosomal RNA gene genome sequencing and assembly.</title>
        <authorList>
            <person name="Kang M."/>
        </authorList>
    </citation>
    <scope>NUCLEOTIDE SEQUENCE</scope>
    <source>
        <strain evidence="2">GTP1</strain>
    </source>
</reference>
<dbReference type="Proteomes" id="UP000596827">
    <property type="component" value="Unassembled WGS sequence"/>
</dbReference>
<dbReference type="Gene3D" id="3.40.190.10">
    <property type="entry name" value="Periplasmic binding protein-like II"/>
    <property type="match status" value="2"/>
</dbReference>
<evidence type="ECO:0000313" key="2">
    <source>
        <dbReference type="EMBL" id="MBC5765749.1"/>
    </source>
</evidence>
<gene>
    <name evidence="2" type="ORF">H8R02_14870</name>
</gene>
<sequence length="256" mass="26043">MNRKSLSIATLVLGLLAWPLAASAQLKVIISGGFSGPYEQLLPAFERSTGIKVTTGSGASQGTGPQTIAAQLAGGAAFDVVILSRPGLDDLIAANRIAPGSGVDLARTPLGVAVRAGAAKPAVRTVEDFKALVTKAKLVAMPGSTSGIFLTKEVFPRLGIADKVSVRMTPRGSGATDMVASGEADVAVMPVSEIMHAKGVEMVGVIAEEIQFHQVFSGAIVQGSQQAEAARKLLAFLASADAAAAIRAGGMEPLGR</sequence>
<dbReference type="EMBL" id="JACORU010000005">
    <property type="protein sequence ID" value="MBC5765749.1"/>
    <property type="molecule type" value="Genomic_DNA"/>
</dbReference>
<feature type="signal peptide" evidence="1">
    <location>
        <begin position="1"/>
        <end position="24"/>
    </location>
</feature>
<dbReference type="Pfam" id="PF13531">
    <property type="entry name" value="SBP_bac_11"/>
    <property type="match status" value="1"/>
</dbReference>
<dbReference type="RefSeq" id="WP_187082223.1">
    <property type="nucleotide sequence ID" value="NZ_JACORU010000005.1"/>
</dbReference>
<keyword evidence="3" id="KW-1185">Reference proteome</keyword>
<dbReference type="PANTHER" id="PTHR30632:SF11">
    <property type="entry name" value="BLR4797 PROTEIN"/>
    <property type="match status" value="1"/>
</dbReference>
<protein>
    <submittedName>
        <fullName evidence="2">Substrate-binding domain-containing protein</fullName>
    </submittedName>
</protein>
<feature type="chain" id="PRO_5037771759" evidence="1">
    <location>
        <begin position="25"/>
        <end position="256"/>
    </location>
</feature>
<evidence type="ECO:0000256" key="1">
    <source>
        <dbReference type="SAM" id="SignalP"/>
    </source>
</evidence>
<dbReference type="SUPFAM" id="SSF53850">
    <property type="entry name" value="Periplasmic binding protein-like II"/>
    <property type="match status" value="1"/>
</dbReference>
<dbReference type="GO" id="GO:0015689">
    <property type="term" value="P:molybdate ion transport"/>
    <property type="evidence" value="ECO:0007669"/>
    <property type="project" value="TreeGrafter"/>
</dbReference>
<dbReference type="GO" id="GO:0030973">
    <property type="term" value="F:molybdate ion binding"/>
    <property type="evidence" value="ECO:0007669"/>
    <property type="project" value="TreeGrafter"/>
</dbReference>
<dbReference type="PANTHER" id="PTHR30632">
    <property type="entry name" value="MOLYBDATE-BINDING PERIPLASMIC PROTEIN"/>
    <property type="match status" value="1"/>
</dbReference>
<dbReference type="InterPro" id="IPR050682">
    <property type="entry name" value="ModA/WtpA"/>
</dbReference>
<accession>A0A923MAG9</accession>
<evidence type="ECO:0000313" key="3">
    <source>
        <dbReference type="Proteomes" id="UP000596827"/>
    </source>
</evidence>
<organism evidence="2 3">
    <name type="scientific">Ramlibacter albus</name>
    <dbReference type="NCBI Taxonomy" id="2079448"/>
    <lineage>
        <taxon>Bacteria</taxon>
        <taxon>Pseudomonadati</taxon>
        <taxon>Pseudomonadota</taxon>
        <taxon>Betaproteobacteria</taxon>
        <taxon>Burkholderiales</taxon>
        <taxon>Comamonadaceae</taxon>
        <taxon>Ramlibacter</taxon>
    </lineage>
</organism>
<name>A0A923MAG9_9BURK</name>
<proteinExistence type="predicted"/>